<protein>
    <submittedName>
        <fullName evidence="1">Uncharacterized protein</fullName>
    </submittedName>
</protein>
<dbReference type="AlphaFoldDB" id="A0AAV8UVI7"/>
<proteinExistence type="predicted"/>
<evidence type="ECO:0000313" key="2">
    <source>
        <dbReference type="Proteomes" id="UP001157974"/>
    </source>
</evidence>
<keyword evidence="2" id="KW-1185">Reference proteome</keyword>
<gene>
    <name evidence="1" type="ORF">NDN08_003037</name>
</gene>
<dbReference type="Proteomes" id="UP001157974">
    <property type="component" value="Unassembled WGS sequence"/>
</dbReference>
<reference evidence="1 2" key="1">
    <citation type="journal article" date="2023" name="Nat. Commun.">
        <title>Origin of minicircular mitochondrial genomes in red algae.</title>
        <authorList>
            <person name="Lee Y."/>
            <person name="Cho C.H."/>
            <person name="Lee Y.M."/>
            <person name="Park S.I."/>
            <person name="Yang J.H."/>
            <person name="West J.A."/>
            <person name="Bhattacharya D."/>
            <person name="Yoon H.S."/>
        </authorList>
    </citation>
    <scope>NUCLEOTIDE SEQUENCE [LARGE SCALE GENOMIC DNA]</scope>
    <source>
        <strain evidence="1 2">CCMP1338</strain>
        <tissue evidence="1">Whole cell</tissue>
    </source>
</reference>
<comment type="caution">
    <text evidence="1">The sequence shown here is derived from an EMBL/GenBank/DDBJ whole genome shotgun (WGS) entry which is preliminary data.</text>
</comment>
<accession>A0AAV8UVI7</accession>
<name>A0AAV8UVI7_9RHOD</name>
<organism evidence="1 2">
    <name type="scientific">Rhodosorus marinus</name>
    <dbReference type="NCBI Taxonomy" id="101924"/>
    <lineage>
        <taxon>Eukaryota</taxon>
        <taxon>Rhodophyta</taxon>
        <taxon>Stylonematophyceae</taxon>
        <taxon>Stylonematales</taxon>
        <taxon>Stylonemataceae</taxon>
        <taxon>Rhodosorus</taxon>
    </lineage>
</organism>
<dbReference type="EMBL" id="JAMWBK010000003">
    <property type="protein sequence ID" value="KAJ8906544.1"/>
    <property type="molecule type" value="Genomic_DNA"/>
</dbReference>
<evidence type="ECO:0000313" key="1">
    <source>
        <dbReference type="EMBL" id="KAJ8906544.1"/>
    </source>
</evidence>
<sequence length="68" mass="7806">MSSMLMQLGNNLLEIRIRKRNHVWGSDPRLHRSRSNLSAQARIVSTILPTDVCLTTPHYPLVARKLIE</sequence>